<reference evidence="2" key="1">
    <citation type="journal article" date="2019" name="Int. J. Syst. Evol. Microbiol.">
        <title>The Global Catalogue of Microorganisms (GCM) 10K type strain sequencing project: providing services to taxonomists for standard genome sequencing and annotation.</title>
        <authorList>
            <consortium name="The Broad Institute Genomics Platform"/>
            <consortium name="The Broad Institute Genome Sequencing Center for Infectious Disease"/>
            <person name="Wu L."/>
            <person name="Ma J."/>
        </authorList>
    </citation>
    <scope>NUCLEOTIDE SEQUENCE [LARGE SCALE GENOMIC DNA]</scope>
    <source>
        <strain evidence="2">2902at01</strain>
    </source>
</reference>
<dbReference type="Gene3D" id="3.30.70.2970">
    <property type="entry name" value="Protein of unknown function (DUF541), domain 2"/>
    <property type="match status" value="1"/>
</dbReference>
<dbReference type="Pfam" id="PF04402">
    <property type="entry name" value="SIMPL"/>
    <property type="match status" value="1"/>
</dbReference>
<sequence>MADQPIVRVRGEAFREVPPEIARFSVTVQARDADRQSTLARLAERADAVRAVVDTYGPAIDRRESGDLRVSPELKRSGERIKAYHGSVSTTVTVTDFTVLGELMLRLADQDQATVAGPWWSLRPDSPAHREARRAAIADAIDRAREYADALGARVTGLLELADTGMSNPQPMMVRAAYAGGAAGGAPPSLDLDPQVQTVQAGVEARFAISEPTAVVAPTEH</sequence>
<dbReference type="Gene3D" id="3.30.110.170">
    <property type="entry name" value="Protein of unknown function (DUF541), domain 1"/>
    <property type="match status" value="1"/>
</dbReference>
<proteinExistence type="predicted"/>
<dbReference type="PANTHER" id="PTHR34387">
    <property type="entry name" value="SLR1258 PROTEIN"/>
    <property type="match status" value="1"/>
</dbReference>
<gene>
    <name evidence="1" type="ORF">ACFOX0_13180</name>
</gene>
<comment type="caution">
    <text evidence="1">The sequence shown here is derived from an EMBL/GenBank/DDBJ whole genome shotgun (WGS) entry which is preliminary data.</text>
</comment>
<dbReference type="RefSeq" id="WP_377545207.1">
    <property type="nucleotide sequence ID" value="NZ_JBHSBN010000007.1"/>
</dbReference>
<evidence type="ECO:0000313" key="1">
    <source>
        <dbReference type="EMBL" id="MFC4106875.1"/>
    </source>
</evidence>
<dbReference type="Proteomes" id="UP001595868">
    <property type="component" value="Unassembled WGS sequence"/>
</dbReference>
<accession>A0ABV8KL82</accession>
<dbReference type="InterPro" id="IPR052022">
    <property type="entry name" value="26kDa_periplasmic_antigen"/>
</dbReference>
<protein>
    <submittedName>
        <fullName evidence="1">SIMPL domain-containing protein</fullName>
    </submittedName>
</protein>
<organism evidence="1 2">
    <name type="scientific">Micromonospora zhanjiangensis</name>
    <dbReference type="NCBI Taxonomy" id="1522057"/>
    <lineage>
        <taxon>Bacteria</taxon>
        <taxon>Bacillati</taxon>
        <taxon>Actinomycetota</taxon>
        <taxon>Actinomycetes</taxon>
        <taxon>Micromonosporales</taxon>
        <taxon>Micromonosporaceae</taxon>
        <taxon>Micromonospora</taxon>
    </lineage>
</organism>
<dbReference type="PANTHER" id="PTHR34387:SF1">
    <property type="entry name" value="PERIPLASMIC IMMUNOGENIC PROTEIN"/>
    <property type="match status" value="1"/>
</dbReference>
<dbReference type="EMBL" id="JBHSBN010000007">
    <property type="protein sequence ID" value="MFC4106875.1"/>
    <property type="molecule type" value="Genomic_DNA"/>
</dbReference>
<dbReference type="InterPro" id="IPR007497">
    <property type="entry name" value="SIMPL/DUF541"/>
</dbReference>
<keyword evidence="2" id="KW-1185">Reference proteome</keyword>
<name>A0ABV8KL82_9ACTN</name>
<evidence type="ECO:0000313" key="2">
    <source>
        <dbReference type="Proteomes" id="UP001595868"/>
    </source>
</evidence>